<gene>
    <name evidence="1" type="ORF">C4B24_03370</name>
</gene>
<protein>
    <recommendedName>
        <fullName evidence="3">Metallo-beta-lactamase domain-containing protein</fullName>
    </recommendedName>
</protein>
<proteinExistence type="predicted"/>
<keyword evidence="2" id="KW-1185">Reference proteome</keyword>
<comment type="caution">
    <text evidence="1">The sequence shown here is derived from an EMBL/GenBank/DDBJ whole genome shotgun (WGS) entry which is preliminary data.</text>
</comment>
<accession>A0A4R0XQ24</accession>
<organism evidence="1 2">
    <name type="scientific">Mycoplasma marinum</name>
    <dbReference type="NCBI Taxonomy" id="1937190"/>
    <lineage>
        <taxon>Bacteria</taxon>
        <taxon>Bacillati</taxon>
        <taxon>Mycoplasmatota</taxon>
        <taxon>Mollicutes</taxon>
        <taxon>Mycoplasmataceae</taxon>
        <taxon>Mycoplasma</taxon>
    </lineage>
</organism>
<dbReference type="SUPFAM" id="SSF56281">
    <property type="entry name" value="Metallo-hydrolase/oxidoreductase"/>
    <property type="match status" value="1"/>
</dbReference>
<dbReference type="Proteomes" id="UP000294192">
    <property type="component" value="Unassembled WGS sequence"/>
</dbReference>
<name>A0A4R0XQ24_9MOLU</name>
<evidence type="ECO:0000313" key="1">
    <source>
        <dbReference type="EMBL" id="TCG10975.1"/>
    </source>
</evidence>
<sequence>METINSKVIPIKFDTEENTLYFDKIKDEYIDTSNFRYLKETEAESFASYKINFNTPSIKTGRAPLDAFIRKIKQKVNKNQIRFGVPIGLDLKEFKIKNYDYKELKEMRLHLDAFNFTSTPPITATKPSKVKLLNVGQGLSVYDENNSFIMDVGGTIKYSNFKSQIKIKKYTVVISHWHYDHYKYLKDMIDDDLVEKIIFPNLMYKSSKIKKFIKYLKSLGIPFKQMDIGEKIIEGAWTIQAPKETSAYKDPNLSSLMTYNDTWMLTGDQSYKRFKIIWMVSSKIIHTCKFHIMGALVRQPHTLIRNDQT</sequence>
<dbReference type="EMBL" id="PSZO01000016">
    <property type="protein sequence ID" value="TCG10975.1"/>
    <property type="molecule type" value="Genomic_DNA"/>
</dbReference>
<dbReference type="AlphaFoldDB" id="A0A4R0XQ24"/>
<dbReference type="InterPro" id="IPR036866">
    <property type="entry name" value="RibonucZ/Hydroxyglut_hydro"/>
</dbReference>
<reference evidence="1 2" key="1">
    <citation type="submission" date="2018-02" db="EMBL/GenBank/DDBJ databases">
        <title>Mycoplasma marinum and Mycoplasma todarodis sp. nov., moderately halophilic and psychrotolerant mycoplasmas isolated from cephalopods.</title>
        <authorList>
            <person name="Viver T."/>
        </authorList>
    </citation>
    <scope>NUCLEOTIDE SEQUENCE [LARGE SCALE GENOMIC DNA]</scope>
    <source>
        <strain evidence="1 2">PE</strain>
    </source>
</reference>
<evidence type="ECO:0000313" key="2">
    <source>
        <dbReference type="Proteomes" id="UP000294192"/>
    </source>
</evidence>
<dbReference type="RefSeq" id="WP_131599349.1">
    <property type="nucleotide sequence ID" value="NZ_CBDBYK010000015.1"/>
</dbReference>
<dbReference type="Gene3D" id="3.60.15.10">
    <property type="entry name" value="Ribonuclease Z/Hydroxyacylglutathione hydrolase-like"/>
    <property type="match status" value="1"/>
</dbReference>
<evidence type="ECO:0008006" key="3">
    <source>
        <dbReference type="Google" id="ProtNLM"/>
    </source>
</evidence>